<dbReference type="InterPro" id="IPR050129">
    <property type="entry name" value="Zn_alcohol_dh"/>
</dbReference>
<dbReference type="InterPro" id="IPR013154">
    <property type="entry name" value="ADH-like_N"/>
</dbReference>
<evidence type="ECO:0000256" key="3">
    <source>
        <dbReference type="ARBA" id="ARBA00022833"/>
    </source>
</evidence>
<dbReference type="InterPro" id="IPR020843">
    <property type="entry name" value="ER"/>
</dbReference>
<dbReference type="Gene3D" id="3.90.180.10">
    <property type="entry name" value="Medium-chain alcohol dehydrogenases, catalytic domain"/>
    <property type="match status" value="1"/>
</dbReference>
<keyword evidence="8" id="KW-1185">Reference proteome</keyword>
<dbReference type="Proteomes" id="UP000247781">
    <property type="component" value="Unassembled WGS sequence"/>
</dbReference>
<dbReference type="GO" id="GO:0008270">
    <property type="term" value="F:zinc ion binding"/>
    <property type="evidence" value="ECO:0007669"/>
    <property type="project" value="InterPro"/>
</dbReference>
<reference evidence="7 8" key="2">
    <citation type="submission" date="2018-06" db="EMBL/GenBank/DDBJ databases">
        <title>Sequencing of bacterial isolates from soil warming experiment in Harvard Forest, Massachusetts, USA.</title>
        <authorList>
            <person name="Deangelis K.PhD."/>
        </authorList>
    </citation>
    <scope>NUCLEOTIDE SEQUENCE [LARGE SCALE GENOMIC DNA]</scope>
    <source>
        <strain evidence="7 8">GAS496</strain>
    </source>
</reference>
<dbReference type="RefSeq" id="WP_110318889.1">
    <property type="nucleotide sequence ID" value="NZ_QJJU01000022.1"/>
</dbReference>
<dbReference type="SUPFAM" id="SSF50129">
    <property type="entry name" value="GroES-like"/>
    <property type="match status" value="1"/>
</dbReference>
<keyword evidence="2 5" id="KW-0479">Metal-binding</keyword>
<dbReference type="PANTHER" id="PTHR43401">
    <property type="entry name" value="L-THREONINE 3-DEHYDROGENASE"/>
    <property type="match status" value="1"/>
</dbReference>
<evidence type="ECO:0000256" key="4">
    <source>
        <dbReference type="ARBA" id="ARBA00023002"/>
    </source>
</evidence>
<dbReference type="EMBL" id="QJJU01000022">
    <property type="protein sequence ID" value="PXX03365.1"/>
    <property type="molecule type" value="Genomic_DNA"/>
</dbReference>
<protein>
    <submittedName>
        <fullName evidence="7">L-iditol 2-dehydrogenase</fullName>
    </submittedName>
</protein>
<comment type="caution">
    <text evidence="7">The sequence shown here is derived from an EMBL/GenBank/DDBJ whole genome shotgun (WGS) entry which is preliminary data.</text>
</comment>
<dbReference type="InterPro" id="IPR013149">
    <property type="entry name" value="ADH-like_C"/>
</dbReference>
<proteinExistence type="inferred from homology"/>
<dbReference type="InterPro" id="IPR011032">
    <property type="entry name" value="GroES-like_sf"/>
</dbReference>
<dbReference type="SUPFAM" id="SSF51735">
    <property type="entry name" value="NAD(P)-binding Rossmann-fold domains"/>
    <property type="match status" value="1"/>
</dbReference>
<reference evidence="8" key="1">
    <citation type="submission" date="2018-05" db="EMBL/GenBank/DDBJ databases">
        <authorList>
            <person name="Deangelis K."/>
            <person name="Huntemann M."/>
            <person name="Clum A."/>
            <person name="Pillay M."/>
            <person name="Palaniappan K."/>
            <person name="Varghese N."/>
            <person name="Mikhailova N."/>
            <person name="Stamatis D."/>
            <person name="Reddy T."/>
            <person name="Daum C."/>
            <person name="Shapiro N."/>
            <person name="Ivanova N."/>
            <person name="Kyrpides N."/>
            <person name="Woyke T."/>
        </authorList>
    </citation>
    <scope>NUCLEOTIDE SEQUENCE [LARGE SCALE GENOMIC DNA]</scope>
    <source>
        <strain evidence="8">GAS496</strain>
    </source>
</reference>
<dbReference type="InterPro" id="IPR002328">
    <property type="entry name" value="ADH_Zn_CS"/>
</dbReference>
<evidence type="ECO:0000313" key="8">
    <source>
        <dbReference type="Proteomes" id="UP000247781"/>
    </source>
</evidence>
<evidence type="ECO:0000256" key="5">
    <source>
        <dbReference type="RuleBase" id="RU361277"/>
    </source>
</evidence>
<evidence type="ECO:0000256" key="1">
    <source>
        <dbReference type="ARBA" id="ARBA00001947"/>
    </source>
</evidence>
<evidence type="ECO:0000256" key="2">
    <source>
        <dbReference type="ARBA" id="ARBA00022723"/>
    </source>
</evidence>
<dbReference type="PROSITE" id="PS00059">
    <property type="entry name" value="ADH_ZINC"/>
    <property type="match status" value="1"/>
</dbReference>
<gene>
    <name evidence="7" type="ORF">C8E89_12225</name>
</gene>
<dbReference type="SMART" id="SM00829">
    <property type="entry name" value="PKS_ER"/>
    <property type="match status" value="1"/>
</dbReference>
<evidence type="ECO:0000259" key="6">
    <source>
        <dbReference type="SMART" id="SM00829"/>
    </source>
</evidence>
<dbReference type="Pfam" id="PF00107">
    <property type="entry name" value="ADH_zinc_N"/>
    <property type="match status" value="1"/>
</dbReference>
<comment type="cofactor">
    <cofactor evidence="1 5">
        <name>Zn(2+)</name>
        <dbReference type="ChEBI" id="CHEBI:29105"/>
    </cofactor>
</comment>
<comment type="similarity">
    <text evidence="5">Belongs to the zinc-containing alcohol dehydrogenase family.</text>
</comment>
<dbReference type="OrthoDB" id="9797931at2"/>
<accession>A0A318HCU1</accession>
<feature type="domain" description="Enoyl reductase (ER)" evidence="6">
    <location>
        <begin position="12"/>
        <end position="327"/>
    </location>
</feature>
<dbReference type="Gene3D" id="3.40.50.720">
    <property type="entry name" value="NAD(P)-binding Rossmann-like Domain"/>
    <property type="match status" value="1"/>
</dbReference>
<evidence type="ECO:0000313" key="7">
    <source>
        <dbReference type="EMBL" id="PXX03365.1"/>
    </source>
</evidence>
<sequence length="333" mass="34723">MTMPAVLLTADGRIVLQDRPRPTLRSDQVLVEVDLCGICGSDLHAYQLPQVYHGDCILGHESTGRVAAVGDDVADWAVGQRVAVNPNGNVDGTCVYCRSGRSNFCRQATLETALGLQADGALAPLMAAFPGHLRRIPDGMGTLEAAWVEPTATALRAVELAGELAGRTVLVTGGGPIGQLACRLVHLRSPAQILLMEPAAERAQFATDSHAVPIAAVDDRNLVVDVVLECSGSAAATSTALKLLAPGGILVVVGAGPDPGLDSATILLKEIVVRGSYIYTDEFDRAIDLLATQQITVADLTTVISPLSDALTTFDALRAGEIMKALIAPGTHP</sequence>
<name>A0A318HCU1_9MYCO</name>
<keyword evidence="4" id="KW-0560">Oxidoreductase</keyword>
<dbReference type="InterPro" id="IPR036291">
    <property type="entry name" value="NAD(P)-bd_dom_sf"/>
</dbReference>
<keyword evidence="3 5" id="KW-0862">Zinc</keyword>
<dbReference type="GO" id="GO:0016491">
    <property type="term" value="F:oxidoreductase activity"/>
    <property type="evidence" value="ECO:0007669"/>
    <property type="project" value="UniProtKB-KW"/>
</dbReference>
<dbReference type="AlphaFoldDB" id="A0A318HCU1"/>
<dbReference type="Pfam" id="PF08240">
    <property type="entry name" value="ADH_N"/>
    <property type="match status" value="1"/>
</dbReference>
<dbReference type="PANTHER" id="PTHR43401:SF2">
    <property type="entry name" value="L-THREONINE 3-DEHYDROGENASE"/>
    <property type="match status" value="1"/>
</dbReference>
<organism evidence="7 8">
    <name type="scientific">Mycolicibacterium moriokaense</name>
    <dbReference type="NCBI Taxonomy" id="39691"/>
    <lineage>
        <taxon>Bacteria</taxon>
        <taxon>Bacillati</taxon>
        <taxon>Actinomycetota</taxon>
        <taxon>Actinomycetes</taxon>
        <taxon>Mycobacteriales</taxon>
        <taxon>Mycobacteriaceae</taxon>
        <taxon>Mycolicibacterium</taxon>
    </lineage>
</organism>